<keyword evidence="9 12" id="KW-0368">Histidine biosynthesis</keyword>
<evidence type="ECO:0000256" key="4">
    <source>
        <dbReference type="ARBA" id="ARBA00009667"/>
    </source>
</evidence>
<keyword evidence="7 12" id="KW-0963">Cytoplasm</keyword>
<evidence type="ECO:0000256" key="10">
    <source>
        <dbReference type="ARBA" id="ARBA00023235"/>
    </source>
</evidence>
<keyword evidence="10 12" id="KW-0413">Isomerase</keyword>
<dbReference type="RefSeq" id="WP_126110388.1">
    <property type="nucleotide sequence ID" value="NZ_CP034465.1"/>
</dbReference>
<evidence type="ECO:0000256" key="13">
    <source>
        <dbReference type="RuleBase" id="RU003657"/>
    </source>
</evidence>
<dbReference type="UniPathway" id="UPA00031">
    <property type="reaction ID" value="UER00009"/>
</dbReference>
<evidence type="ECO:0000256" key="3">
    <source>
        <dbReference type="ARBA" id="ARBA00005133"/>
    </source>
</evidence>
<keyword evidence="16" id="KW-1185">Reference proteome</keyword>
<dbReference type="EMBL" id="CP034465">
    <property type="protein sequence ID" value="AZP04712.1"/>
    <property type="molecule type" value="Genomic_DNA"/>
</dbReference>
<dbReference type="GO" id="GO:0003949">
    <property type="term" value="F:1-(5-phosphoribosyl)-5-[(5-phosphoribosylamino)methylideneamino]imidazole-4-carboxamide isomerase activity"/>
    <property type="evidence" value="ECO:0007669"/>
    <property type="project" value="UniProtKB-UniRule"/>
</dbReference>
<evidence type="ECO:0000256" key="11">
    <source>
        <dbReference type="ARBA" id="ARBA00030547"/>
    </source>
</evidence>
<accession>A0A3Q9BKU5</accession>
<reference evidence="16" key="1">
    <citation type="submission" date="2018-12" db="EMBL/GenBank/DDBJ databases">
        <title>Complete genome sequencing of Jeotgalibaca sp. H21T32.</title>
        <authorList>
            <person name="Bae J.-W."/>
            <person name="Lee S.-Y."/>
        </authorList>
    </citation>
    <scope>NUCLEOTIDE SEQUENCE [LARGE SCALE GENOMIC DNA]</scope>
    <source>
        <strain evidence="16">H21T32</strain>
    </source>
</reference>
<dbReference type="InterPro" id="IPR006062">
    <property type="entry name" value="His_biosynth"/>
</dbReference>
<dbReference type="Proteomes" id="UP000273326">
    <property type="component" value="Chromosome"/>
</dbReference>
<evidence type="ECO:0000256" key="14">
    <source>
        <dbReference type="RuleBase" id="RU003658"/>
    </source>
</evidence>
<dbReference type="InterPro" id="IPR044524">
    <property type="entry name" value="Isoase_HisA-like"/>
</dbReference>
<dbReference type="NCBIfam" id="TIGR00007">
    <property type="entry name" value="1-(5-phosphoribosyl)-5-[(5-phosphoribosylamino)methylideneamino]imidazole-4-carboxamide isomerase"/>
    <property type="match status" value="1"/>
</dbReference>
<dbReference type="GO" id="GO:0005737">
    <property type="term" value="C:cytoplasm"/>
    <property type="evidence" value="ECO:0007669"/>
    <property type="project" value="UniProtKB-SubCell"/>
</dbReference>
<dbReference type="Pfam" id="PF00977">
    <property type="entry name" value="His_biosynth"/>
    <property type="match status" value="1"/>
</dbReference>
<evidence type="ECO:0000256" key="12">
    <source>
        <dbReference type="HAMAP-Rule" id="MF_01014"/>
    </source>
</evidence>
<dbReference type="InterPro" id="IPR023016">
    <property type="entry name" value="HisA/PriA"/>
</dbReference>
<proteinExistence type="inferred from homology"/>
<comment type="catalytic activity">
    <reaction evidence="1 12 14">
        <text>1-(5-phospho-beta-D-ribosyl)-5-[(5-phospho-beta-D-ribosylamino)methylideneamino]imidazole-4-carboxamide = 5-[(5-phospho-1-deoxy-D-ribulos-1-ylimino)methylamino]-1-(5-phospho-beta-D-ribosyl)imidazole-4-carboxamide</text>
        <dbReference type="Rhea" id="RHEA:15469"/>
        <dbReference type="ChEBI" id="CHEBI:58435"/>
        <dbReference type="ChEBI" id="CHEBI:58525"/>
        <dbReference type="EC" id="5.3.1.16"/>
    </reaction>
</comment>
<dbReference type="InterPro" id="IPR013785">
    <property type="entry name" value="Aldolase_TIM"/>
</dbReference>
<dbReference type="PANTHER" id="PTHR43090:SF2">
    <property type="entry name" value="1-(5-PHOSPHORIBOSYL)-5-[(5-PHOSPHORIBOSYLAMINO)METHYLIDENEAMINO] IMIDAZOLE-4-CARBOXAMIDE ISOMERASE"/>
    <property type="match status" value="1"/>
</dbReference>
<evidence type="ECO:0000256" key="5">
    <source>
        <dbReference type="ARBA" id="ARBA00012550"/>
    </source>
</evidence>
<comment type="similarity">
    <text evidence="4 12 13">Belongs to the HisA/HisF family.</text>
</comment>
<evidence type="ECO:0000256" key="1">
    <source>
        <dbReference type="ARBA" id="ARBA00000901"/>
    </source>
</evidence>
<sequence length="234" mass="26192">MIHIIPAIDLIDGQNVRLTKGDYQSKTMMKRTPAEAIQFYSQFEQVCRIHVVDLMGALKQEAVETSLITELKKQTQLPLQIGGGLRNKETIAKYDAAGIDYFIIGTRAITDIEWLKEVVSEYPNRIIVGMDAKEEDIYINGWTENSGITITDYLTQVESLELAGIIYTDINKDGMNQGPNFEKTAYINQLTRHIVIASGGIRDKADLNRLDKEGITQAVVGKASHQAAFWEGIQ</sequence>
<name>A0A3Q9BKU5_9LACT</name>
<dbReference type="SUPFAM" id="SSF51366">
    <property type="entry name" value="Ribulose-phoshate binding barrel"/>
    <property type="match status" value="1"/>
</dbReference>
<feature type="active site" description="Proton donor" evidence="12">
    <location>
        <position position="131"/>
    </location>
</feature>
<dbReference type="KEGG" id="jeh:EJN90_08730"/>
<evidence type="ECO:0000256" key="6">
    <source>
        <dbReference type="ARBA" id="ARBA00018464"/>
    </source>
</evidence>
<feature type="active site" description="Proton acceptor" evidence="12">
    <location>
        <position position="9"/>
    </location>
</feature>
<organism evidence="15 16">
    <name type="scientific">Jeotgalibaca ciconiae</name>
    <dbReference type="NCBI Taxonomy" id="2496265"/>
    <lineage>
        <taxon>Bacteria</taxon>
        <taxon>Bacillati</taxon>
        <taxon>Bacillota</taxon>
        <taxon>Bacilli</taxon>
        <taxon>Lactobacillales</taxon>
        <taxon>Carnobacteriaceae</taxon>
        <taxon>Jeotgalibaca</taxon>
    </lineage>
</organism>
<dbReference type="Gene3D" id="3.20.20.70">
    <property type="entry name" value="Aldolase class I"/>
    <property type="match status" value="1"/>
</dbReference>
<dbReference type="InterPro" id="IPR006063">
    <property type="entry name" value="HisA_bact_arch"/>
</dbReference>
<dbReference type="OrthoDB" id="9807749at2"/>
<comment type="subcellular location">
    <subcellularLocation>
        <location evidence="2 12 14">Cytoplasm</location>
    </subcellularLocation>
</comment>
<dbReference type="FunFam" id="3.20.20.70:FF:000009">
    <property type="entry name" value="1-(5-phosphoribosyl)-5-[(5-phosphoribosylamino)methylideneamino] imidazole-4-carboxamide isomerase"/>
    <property type="match status" value="1"/>
</dbReference>
<dbReference type="EC" id="5.3.1.16" evidence="5 12"/>
<evidence type="ECO:0000256" key="8">
    <source>
        <dbReference type="ARBA" id="ARBA00022605"/>
    </source>
</evidence>
<protein>
    <recommendedName>
        <fullName evidence="6 12">1-(5-phosphoribosyl)-5-[(5-phosphoribosylamino)methylideneamino] imidazole-4-carboxamide isomerase</fullName>
        <ecNumber evidence="5 12">5.3.1.16</ecNumber>
    </recommendedName>
    <alternativeName>
        <fullName evidence="11 12">Phosphoribosylformimino-5-aminoimidazole carboxamide ribotide isomerase</fullName>
    </alternativeName>
</protein>
<dbReference type="GO" id="GO:0000162">
    <property type="term" value="P:L-tryptophan biosynthetic process"/>
    <property type="evidence" value="ECO:0007669"/>
    <property type="project" value="TreeGrafter"/>
</dbReference>
<comment type="pathway">
    <text evidence="3 12 14">Amino-acid biosynthesis; L-histidine biosynthesis; L-histidine from 5-phospho-alpha-D-ribose 1-diphosphate: step 4/9.</text>
</comment>
<keyword evidence="8 12" id="KW-0028">Amino-acid biosynthesis</keyword>
<dbReference type="GO" id="GO:0000105">
    <property type="term" value="P:L-histidine biosynthetic process"/>
    <property type="evidence" value="ECO:0007669"/>
    <property type="project" value="UniProtKB-UniRule"/>
</dbReference>
<evidence type="ECO:0000256" key="9">
    <source>
        <dbReference type="ARBA" id="ARBA00023102"/>
    </source>
</evidence>
<evidence type="ECO:0000256" key="7">
    <source>
        <dbReference type="ARBA" id="ARBA00022490"/>
    </source>
</evidence>
<dbReference type="AlphaFoldDB" id="A0A3Q9BKU5"/>
<dbReference type="InterPro" id="IPR011060">
    <property type="entry name" value="RibuloseP-bd_barrel"/>
</dbReference>
<dbReference type="HAMAP" id="MF_01014">
    <property type="entry name" value="HisA"/>
    <property type="match status" value="1"/>
</dbReference>
<evidence type="ECO:0000313" key="16">
    <source>
        <dbReference type="Proteomes" id="UP000273326"/>
    </source>
</evidence>
<evidence type="ECO:0000256" key="2">
    <source>
        <dbReference type="ARBA" id="ARBA00004496"/>
    </source>
</evidence>
<evidence type="ECO:0000313" key="15">
    <source>
        <dbReference type="EMBL" id="AZP04712.1"/>
    </source>
</evidence>
<gene>
    <name evidence="12 15" type="primary">hisA</name>
    <name evidence="15" type="ORF">EJN90_08730</name>
</gene>
<dbReference type="PANTHER" id="PTHR43090">
    <property type="entry name" value="1-(5-PHOSPHORIBOSYL)-5-[(5-PHOSPHORIBOSYLAMINO)METHYLIDENEAMINO] IMIDAZOLE-4-CARBOXAMIDE ISOMERASE"/>
    <property type="match status" value="1"/>
</dbReference>
<dbReference type="CDD" id="cd04732">
    <property type="entry name" value="HisA"/>
    <property type="match status" value="1"/>
</dbReference>